<protein>
    <recommendedName>
        <fullName evidence="4">Lipoprotein</fullName>
    </recommendedName>
</protein>
<feature type="compositionally biased region" description="Polar residues" evidence="1">
    <location>
        <begin position="50"/>
        <end position="60"/>
    </location>
</feature>
<keyword evidence="3" id="KW-1185">Reference proteome</keyword>
<evidence type="ECO:0000313" key="3">
    <source>
        <dbReference type="Proteomes" id="UP001500253"/>
    </source>
</evidence>
<evidence type="ECO:0000313" key="2">
    <source>
        <dbReference type="EMBL" id="GAA2330122.1"/>
    </source>
</evidence>
<evidence type="ECO:0000256" key="1">
    <source>
        <dbReference type="SAM" id="MobiDB-lite"/>
    </source>
</evidence>
<reference evidence="3" key="1">
    <citation type="journal article" date="2019" name="Int. J. Syst. Evol. Microbiol.">
        <title>The Global Catalogue of Microorganisms (GCM) 10K type strain sequencing project: providing services to taxonomists for standard genome sequencing and annotation.</title>
        <authorList>
            <consortium name="The Broad Institute Genomics Platform"/>
            <consortium name="The Broad Institute Genome Sequencing Center for Infectious Disease"/>
            <person name="Wu L."/>
            <person name="Ma J."/>
        </authorList>
    </citation>
    <scope>NUCLEOTIDE SEQUENCE [LARGE SCALE GENOMIC DNA]</scope>
    <source>
        <strain evidence="3">JCM 4316</strain>
    </source>
</reference>
<dbReference type="Proteomes" id="UP001500253">
    <property type="component" value="Unassembled WGS sequence"/>
</dbReference>
<accession>A0ABP5SFK3</accession>
<gene>
    <name evidence="2" type="ORF">GCM10010246_11250</name>
</gene>
<proteinExistence type="predicted"/>
<feature type="compositionally biased region" description="Low complexity" evidence="1">
    <location>
        <begin position="61"/>
        <end position="78"/>
    </location>
</feature>
<organism evidence="2 3">
    <name type="scientific">Streptomyces cuspidosporus</name>
    <dbReference type="NCBI Taxonomy" id="66882"/>
    <lineage>
        <taxon>Bacteria</taxon>
        <taxon>Bacillati</taxon>
        <taxon>Actinomycetota</taxon>
        <taxon>Actinomycetes</taxon>
        <taxon>Kitasatosporales</taxon>
        <taxon>Streptomycetaceae</taxon>
        <taxon>Streptomyces</taxon>
    </lineage>
</organism>
<feature type="region of interest" description="Disordered" evidence="1">
    <location>
        <begin position="50"/>
        <end position="96"/>
    </location>
</feature>
<dbReference type="EMBL" id="BAAASD010000003">
    <property type="protein sequence ID" value="GAA2330122.1"/>
    <property type="molecule type" value="Genomic_DNA"/>
</dbReference>
<name>A0ABP5SFK3_9ACTN</name>
<sequence length="192" mass="20252">MCPYGVWLPGATRRNPLDRYEPKEHDMRRLLASVTPLLLLLVGCGSSADSPPTARSSASGTPSSVRPSKSVPSRTSTPARAPSPGAITRTSAPPTSDPKDCFDGYCTLKLSKPLTIRLDTKKFYYPEMTVVAVGSDTLTYRVDYPHGGGAQQILSPGGGSAFGFRSHTTVEVKLVSITSGTALLALSPGTPD</sequence>
<evidence type="ECO:0008006" key="4">
    <source>
        <dbReference type="Google" id="ProtNLM"/>
    </source>
</evidence>
<comment type="caution">
    <text evidence="2">The sequence shown here is derived from an EMBL/GenBank/DDBJ whole genome shotgun (WGS) entry which is preliminary data.</text>
</comment>